<dbReference type="NCBIfam" id="NF012200">
    <property type="entry name" value="choice_anch_D"/>
    <property type="match status" value="3"/>
</dbReference>
<feature type="chain" id="PRO_5001852770" evidence="10">
    <location>
        <begin position="30"/>
        <end position="1739"/>
    </location>
</feature>
<comment type="subcellular location">
    <subcellularLocation>
        <location evidence="1">Cell projection</location>
        <location evidence="1">Cilium</location>
    </subcellularLocation>
    <subcellularLocation>
        <location evidence="3">Cytoplasm</location>
    </subcellularLocation>
    <subcellularLocation>
        <location evidence="2">Membrane</location>
    </subcellularLocation>
</comment>
<dbReference type="KEGG" id="tig:THII_2525"/>
<evidence type="ECO:0000256" key="2">
    <source>
        <dbReference type="ARBA" id="ARBA00004370"/>
    </source>
</evidence>
<keyword evidence="8" id="KW-0472">Membrane</keyword>
<organism evidence="14 15">
    <name type="scientific">Thioploca ingrica</name>
    <dbReference type="NCBI Taxonomy" id="40754"/>
    <lineage>
        <taxon>Bacteria</taxon>
        <taxon>Pseudomonadati</taxon>
        <taxon>Pseudomonadota</taxon>
        <taxon>Gammaproteobacteria</taxon>
        <taxon>Thiotrichales</taxon>
        <taxon>Thiotrichaceae</taxon>
        <taxon>Thioploca</taxon>
    </lineage>
</organism>
<dbReference type="Pfam" id="PF13855">
    <property type="entry name" value="LRR_8"/>
    <property type="match status" value="1"/>
</dbReference>
<reference evidence="14 15" key="1">
    <citation type="journal article" date="2014" name="ISME J.">
        <title>Ecophysiology of Thioploca ingrica as revealed by the complete genome sequence supplemented with proteomic evidence.</title>
        <authorList>
            <person name="Kojima H."/>
            <person name="Ogura Y."/>
            <person name="Yamamoto N."/>
            <person name="Togashi T."/>
            <person name="Mori H."/>
            <person name="Watanabe T."/>
            <person name="Nemoto F."/>
            <person name="Kurokawa K."/>
            <person name="Hayashi T."/>
            <person name="Fukui M."/>
        </authorList>
    </citation>
    <scope>NUCLEOTIDE SEQUENCE [LARGE SCALE GENOMIC DNA]</scope>
</reference>
<dbReference type="SUPFAM" id="SSF52058">
    <property type="entry name" value="L domain-like"/>
    <property type="match status" value="1"/>
</dbReference>
<name>A0A090ALW9_9GAMM</name>
<evidence type="ECO:0000256" key="9">
    <source>
        <dbReference type="ARBA" id="ARBA00023273"/>
    </source>
</evidence>
<gene>
    <name evidence="14" type="ORF">THII_2525</name>
</gene>
<dbReference type="FunFam" id="3.80.10.10:FF:000400">
    <property type="entry name" value="Nuclear pore complex protein NUP107"/>
    <property type="match status" value="1"/>
</dbReference>
<dbReference type="InterPro" id="IPR013210">
    <property type="entry name" value="LRR_N_plant-typ"/>
</dbReference>
<evidence type="ECO:0000259" key="11">
    <source>
        <dbReference type="Pfam" id="PF08263"/>
    </source>
</evidence>
<dbReference type="Pfam" id="PF18998">
    <property type="entry name" value="Flg_new_2"/>
    <property type="match status" value="2"/>
</dbReference>
<evidence type="ECO:0000256" key="7">
    <source>
        <dbReference type="ARBA" id="ARBA00023069"/>
    </source>
</evidence>
<feature type="domain" description="Bacterial repeat" evidence="12">
    <location>
        <begin position="389"/>
        <end position="450"/>
    </location>
</feature>
<keyword evidence="14" id="KW-0808">Transferase</keyword>
<evidence type="ECO:0000256" key="6">
    <source>
        <dbReference type="ARBA" id="ARBA00022737"/>
    </source>
</evidence>
<dbReference type="PROSITE" id="PS51450">
    <property type="entry name" value="LRR"/>
    <property type="match status" value="2"/>
</dbReference>
<dbReference type="Pfam" id="PF08263">
    <property type="entry name" value="LRRNT_2"/>
    <property type="match status" value="1"/>
</dbReference>
<dbReference type="PANTHER" id="PTHR47988">
    <property type="entry name" value="SOMATIC EMBRYOGENESIS RECEPTOR KINASE 1"/>
    <property type="match status" value="1"/>
</dbReference>
<evidence type="ECO:0000256" key="10">
    <source>
        <dbReference type="SAM" id="SignalP"/>
    </source>
</evidence>
<keyword evidence="7" id="KW-0969">Cilium</keyword>
<dbReference type="InterPro" id="IPR032675">
    <property type="entry name" value="LRR_dom_sf"/>
</dbReference>
<dbReference type="Pfam" id="PF22544">
    <property type="entry name" value="HYDIN_VesB_CFA65-like_Ig"/>
    <property type="match status" value="1"/>
</dbReference>
<keyword evidence="15" id="KW-1185">Reference proteome</keyword>
<dbReference type="STRING" id="40754.THII_2525"/>
<dbReference type="Pfam" id="PF00560">
    <property type="entry name" value="LRR_1"/>
    <property type="match status" value="1"/>
</dbReference>
<feature type="domain" description="Bacterial repeat" evidence="12">
    <location>
        <begin position="223"/>
        <end position="299"/>
    </location>
</feature>
<dbReference type="GO" id="GO:0016020">
    <property type="term" value="C:membrane"/>
    <property type="evidence" value="ECO:0007669"/>
    <property type="project" value="UniProtKB-SubCell"/>
</dbReference>
<accession>A0A090ALW9</accession>
<evidence type="ECO:0000256" key="8">
    <source>
        <dbReference type="ARBA" id="ARBA00023136"/>
    </source>
</evidence>
<evidence type="ECO:0000256" key="5">
    <source>
        <dbReference type="ARBA" id="ARBA00022729"/>
    </source>
</evidence>
<evidence type="ECO:0000256" key="4">
    <source>
        <dbReference type="ARBA" id="ARBA00022490"/>
    </source>
</evidence>
<keyword evidence="14" id="KW-0675">Receptor</keyword>
<feature type="domain" description="HYDIN/VesB/CFA65-like Ig-like" evidence="13">
    <location>
        <begin position="695"/>
        <end position="785"/>
    </location>
</feature>
<protein>
    <submittedName>
        <fullName evidence="14">Receptor protein kinase-like protein</fullName>
    </submittedName>
</protein>
<evidence type="ECO:0000313" key="15">
    <source>
        <dbReference type="Proteomes" id="UP000031623"/>
    </source>
</evidence>
<keyword evidence="6" id="KW-0677">Repeat</keyword>
<dbReference type="OrthoDB" id="6056921at2"/>
<dbReference type="InterPro" id="IPR001611">
    <property type="entry name" value="Leu-rich_rpt"/>
</dbReference>
<keyword evidence="4" id="KW-0963">Cytoplasm</keyword>
<proteinExistence type="predicted"/>
<dbReference type="GO" id="GO:0016301">
    <property type="term" value="F:kinase activity"/>
    <property type="evidence" value="ECO:0007669"/>
    <property type="project" value="UniProtKB-KW"/>
</dbReference>
<dbReference type="HOGENOM" id="CLU_240908_0_0_6"/>
<dbReference type="Gene3D" id="2.60.40.10">
    <property type="entry name" value="Immunoglobulins"/>
    <property type="match status" value="3"/>
</dbReference>
<dbReference type="GO" id="GO:0005737">
    <property type="term" value="C:cytoplasm"/>
    <property type="evidence" value="ECO:0007669"/>
    <property type="project" value="UniProtKB-SubCell"/>
</dbReference>
<dbReference type="InterPro" id="IPR044060">
    <property type="entry name" value="Bacterial_rp_domain"/>
</dbReference>
<evidence type="ECO:0000256" key="1">
    <source>
        <dbReference type="ARBA" id="ARBA00004138"/>
    </source>
</evidence>
<keyword evidence="9" id="KW-0966">Cell projection</keyword>
<feature type="domain" description="Leucine-rich repeat-containing N-terminal plant-type" evidence="11">
    <location>
        <begin position="41"/>
        <end position="79"/>
    </location>
</feature>
<evidence type="ECO:0000259" key="13">
    <source>
        <dbReference type="Pfam" id="PF22544"/>
    </source>
</evidence>
<keyword evidence="14" id="KW-0418">Kinase</keyword>
<sequence length="1739" mass="185586">MNSYSFSLVLKRSILAIALLALAPLGWSAINCSDVTEIPKEECQALLDLYNNTNGPNWVKKTGWNETNTPCSWDGIKCDNGQVYDLDLSANQLSGILPNSLEKLSQLNSLDLSGNQLTGSIPNSLENLDNLSNLSLSQNQLTGSIPESLGNLSKLTYLILSNNQLCGDIPNTISLLQNLQNCSLSNNYFTATDSTLVQFLDANCTDWKNQNPPLNNCPTDSHYTLTLVKTGEGTIIATGIDCGSDCSEEYPANSTITLTTQAAPNFEFIQWGGDCGDNFDLELTLQITKNLNCTALFETRTFPEHTITLNKTGSGNGTLSLTVNNQTTTCQPSCTQTAAHQSLITLQAISDSTSSFVGFFGQGCGSSLFLNEDRVCEARFEPLPRYTLTVTKSGQGSGRVTSDVGKLDCGDNCIRSYLSGTGVTLTAIPDPGSTFLAWKQDCNSATTKASVGLYRSTICEAQFGIAGMPQLTLDQPLIDFVQTNKLAKHTLTIINTGKGGLHIENLELADTSIFQINKDNCSNNVLIPTGTCTVTLQFQPPAATVATYQTQLQISSNDPQSPTVVDLQGQSCSNNATAHRSLTANPYRLDFGIEAIGNRLSRQQRFDMSTTGCTSLDLDTLTLKGRHADEFRILDKQCYYGHWQEQAYASCLFTVEFHPTSAGTKEIRPVITYTDPDVSMPAYYWSAQAVSEGEPQLELSATEHDFGTLTIGKAIPSWTLTLTNRGTTNLTLTRIQLDSDEFKVYDSYCTFLVPQQSCSLQVQLTPTTLGDKSAQLSLTYNETTVEVPLTAVITGPADCSPEQLTIETSGQSPLWEDPIAWQRLKPGTELPSATDVIHIKSAHVMVGLPLIQVKALCIDNNAILLSRDDQGSALEIQATDYFQNQGYVLGLDGADSDTETCTTHCAKPGASVIIKVGSQLERQGKMGDWWWYGDGGPIVNLGQIQAGNGGSSENYGAPGGDALVLGRNTTNQGVIQAGQGGDVLGTGSGQAGRGGLTQIWGKLGGTGYLYNQNGARALAGDGGHCNPTATELQTGGDGGNLWLVSLPDVYLNNGIYRAGKGSPYCQPKGQDGFVQIEPSVIDLTGAQTHVSGGNITIFGGNDWILNLRNMASPFLEATGNITLAVGPGGIIDLRHNQTPIMKANGQVNLFADTILIDEGITLSDLIVAAAIVVGPNKILPDVNLVGSGSLFGQPQTTVLLPFTLSNNGPQADTYLITLTDTAGWPLSLGESKITVAGMDSIVVIPQLTLPQELGASSTITMTVISQTDSRVQSAAQVNVTVTAQPPLVTTAILQTWLAEQSITEITTPLDTNTNVVSESPINTATSNILTEENESSVNNVKAPANITPDGGGADNDVSNHTVVTETPLAPVEMPALLTIEPTTFLSNLPDNTCPLNTDFIDWPCDNHHQTLQEVTLGPQASVAGGLLQGHIENQGWLSQVTIAPTAQVSGGKLTGDVINQGTLIDIQFVGRTVTGGTLQGVIDNQSQIGGTFIDVKLAANTVLKGGAVAGQISGDCQAPARLEHLIIQPGSQIKCVILGEDVTLLEEVTLQDVQIAVSPTALSINGTPNVSTLPNLKATAFDGQAQLQSTQALLAGGISINGELFKRHTEMTETDLVKLYGQIQVDPKQIGQPGEMLVYGHYKPTAVEMKPVDFMLVRDQLTGKSQVKVWNGDLAKLEAFEQLAALPAVYFAPLYEDFLKVATGQVVVFLGYQTMTSQGSGIMVQNQNGIELVIREREK</sequence>
<dbReference type="Proteomes" id="UP000031623">
    <property type="component" value="Chromosome"/>
</dbReference>
<evidence type="ECO:0000259" key="12">
    <source>
        <dbReference type="Pfam" id="PF18998"/>
    </source>
</evidence>
<evidence type="ECO:0000313" key="14">
    <source>
        <dbReference type="EMBL" id="BAP56822.1"/>
    </source>
</evidence>
<feature type="signal peptide" evidence="10">
    <location>
        <begin position="1"/>
        <end position="29"/>
    </location>
</feature>
<dbReference type="EMBL" id="AP014633">
    <property type="protein sequence ID" value="BAP56822.1"/>
    <property type="molecule type" value="Genomic_DNA"/>
</dbReference>
<dbReference type="Gene3D" id="3.80.10.10">
    <property type="entry name" value="Ribonuclease Inhibitor"/>
    <property type="match status" value="2"/>
</dbReference>
<keyword evidence="5 10" id="KW-0732">Signal</keyword>
<dbReference type="InterPro" id="IPR053879">
    <property type="entry name" value="HYDIN_VesB_CFA65-like_Ig"/>
</dbReference>
<evidence type="ECO:0000256" key="3">
    <source>
        <dbReference type="ARBA" id="ARBA00004496"/>
    </source>
</evidence>
<dbReference type="InterPro" id="IPR013783">
    <property type="entry name" value="Ig-like_fold"/>
</dbReference>